<dbReference type="AlphaFoldDB" id="A0A6A6JKA8"/>
<dbReference type="InterPro" id="IPR011008">
    <property type="entry name" value="Dimeric_a/b-barrel"/>
</dbReference>
<gene>
    <name evidence="2" type="ORF">EI97DRAFT_501924</name>
</gene>
<dbReference type="RefSeq" id="XP_033652858.1">
    <property type="nucleotide sequence ID" value="XM_033802730.1"/>
</dbReference>
<dbReference type="Pfam" id="PF07876">
    <property type="entry name" value="Dabb"/>
    <property type="match status" value="1"/>
</dbReference>
<sequence length="120" mass="13516">MSNLSVPVIRTVAFKFLPEVTAAQKADRTRAILALYEECRHLVLELPRGGKMVDIAKGLTGLENGGAGWDFGFVTRFKSQETRKIFDEHPGHQRLKEQTDPLLEKLFVFDVAEEEGLGWT</sequence>
<organism evidence="2 3">
    <name type="scientific">Westerdykella ornata</name>
    <dbReference type="NCBI Taxonomy" id="318751"/>
    <lineage>
        <taxon>Eukaryota</taxon>
        <taxon>Fungi</taxon>
        <taxon>Dikarya</taxon>
        <taxon>Ascomycota</taxon>
        <taxon>Pezizomycotina</taxon>
        <taxon>Dothideomycetes</taxon>
        <taxon>Pleosporomycetidae</taxon>
        <taxon>Pleosporales</taxon>
        <taxon>Sporormiaceae</taxon>
        <taxon>Westerdykella</taxon>
    </lineage>
</organism>
<evidence type="ECO:0000313" key="2">
    <source>
        <dbReference type="EMBL" id="KAF2275319.1"/>
    </source>
</evidence>
<protein>
    <recommendedName>
        <fullName evidence="1">Stress-response A/B barrel domain-containing protein</fullName>
    </recommendedName>
</protein>
<dbReference type="SUPFAM" id="SSF54909">
    <property type="entry name" value="Dimeric alpha+beta barrel"/>
    <property type="match status" value="1"/>
</dbReference>
<accession>A0A6A6JKA8</accession>
<dbReference type="EMBL" id="ML986497">
    <property type="protein sequence ID" value="KAF2275319.1"/>
    <property type="molecule type" value="Genomic_DNA"/>
</dbReference>
<dbReference type="Gene3D" id="3.30.70.100">
    <property type="match status" value="1"/>
</dbReference>
<name>A0A6A6JKA8_WESOR</name>
<dbReference type="GeneID" id="54555905"/>
<keyword evidence="3" id="KW-1185">Reference proteome</keyword>
<reference evidence="2" key="1">
    <citation type="journal article" date="2020" name="Stud. Mycol.">
        <title>101 Dothideomycetes genomes: a test case for predicting lifestyles and emergence of pathogens.</title>
        <authorList>
            <person name="Haridas S."/>
            <person name="Albert R."/>
            <person name="Binder M."/>
            <person name="Bloem J."/>
            <person name="Labutti K."/>
            <person name="Salamov A."/>
            <person name="Andreopoulos B."/>
            <person name="Baker S."/>
            <person name="Barry K."/>
            <person name="Bills G."/>
            <person name="Bluhm B."/>
            <person name="Cannon C."/>
            <person name="Castanera R."/>
            <person name="Culley D."/>
            <person name="Daum C."/>
            <person name="Ezra D."/>
            <person name="Gonzalez J."/>
            <person name="Henrissat B."/>
            <person name="Kuo A."/>
            <person name="Liang C."/>
            <person name="Lipzen A."/>
            <person name="Lutzoni F."/>
            <person name="Magnuson J."/>
            <person name="Mondo S."/>
            <person name="Nolan M."/>
            <person name="Ohm R."/>
            <person name="Pangilinan J."/>
            <person name="Park H.-J."/>
            <person name="Ramirez L."/>
            <person name="Alfaro M."/>
            <person name="Sun H."/>
            <person name="Tritt A."/>
            <person name="Yoshinaga Y."/>
            <person name="Zwiers L.-H."/>
            <person name="Turgeon B."/>
            <person name="Goodwin S."/>
            <person name="Spatafora J."/>
            <person name="Crous P."/>
            <person name="Grigoriev I."/>
        </authorList>
    </citation>
    <scope>NUCLEOTIDE SEQUENCE</scope>
    <source>
        <strain evidence="2">CBS 379.55</strain>
    </source>
</reference>
<feature type="domain" description="Stress-response A/B barrel" evidence="1">
    <location>
        <begin position="8"/>
        <end position="111"/>
    </location>
</feature>
<dbReference type="Proteomes" id="UP000800097">
    <property type="component" value="Unassembled WGS sequence"/>
</dbReference>
<dbReference type="InterPro" id="IPR013097">
    <property type="entry name" value="Dabb"/>
</dbReference>
<dbReference type="PROSITE" id="PS51502">
    <property type="entry name" value="S_R_A_B_BARREL"/>
    <property type="match status" value="1"/>
</dbReference>
<proteinExistence type="predicted"/>
<evidence type="ECO:0000259" key="1">
    <source>
        <dbReference type="PROSITE" id="PS51502"/>
    </source>
</evidence>
<dbReference type="SMART" id="SM00886">
    <property type="entry name" value="Dabb"/>
    <property type="match status" value="1"/>
</dbReference>
<evidence type="ECO:0000313" key="3">
    <source>
        <dbReference type="Proteomes" id="UP000800097"/>
    </source>
</evidence>
<dbReference type="OrthoDB" id="1601230at2759"/>